<comment type="caution">
    <text evidence="2">The sequence shown here is derived from an EMBL/GenBank/DDBJ whole genome shotgun (WGS) entry which is preliminary data.</text>
</comment>
<feature type="compositionally biased region" description="Polar residues" evidence="1">
    <location>
        <begin position="1"/>
        <end position="11"/>
    </location>
</feature>
<reference evidence="2 3" key="1">
    <citation type="submission" date="2020-10" db="EMBL/GenBank/DDBJ databases">
        <title>The Coptis chinensis genome and diversification of protoberbering-type alkaloids.</title>
        <authorList>
            <person name="Wang B."/>
            <person name="Shu S."/>
            <person name="Song C."/>
            <person name="Liu Y."/>
        </authorList>
    </citation>
    <scope>NUCLEOTIDE SEQUENCE [LARGE SCALE GENOMIC DNA]</scope>
    <source>
        <strain evidence="2">HL-2020</strain>
        <tissue evidence="2">Leaf</tissue>
    </source>
</reference>
<feature type="region of interest" description="Disordered" evidence="1">
    <location>
        <begin position="1"/>
        <end position="42"/>
    </location>
</feature>
<dbReference type="OrthoDB" id="784396at2759"/>
<protein>
    <submittedName>
        <fullName evidence="2">Uncharacterized protein</fullName>
    </submittedName>
</protein>
<keyword evidence="3" id="KW-1185">Reference proteome</keyword>
<feature type="compositionally biased region" description="Low complexity" evidence="1">
    <location>
        <begin position="12"/>
        <end position="25"/>
    </location>
</feature>
<dbReference type="AlphaFoldDB" id="A0A835I4R0"/>
<name>A0A835I4R0_9MAGN</name>
<sequence length="227" mass="24936">MLTGSSETVKQASNNTTTATNNASAKSVIRPIKTGPKKQGNKLYERRNSFKNFKVSPLMSGLVQNCGFSPRELEMLSPSILDFPSLVISPDTPLTQDPFNRSPTTYTTSKLSLVDQGRIIEKGFYLHSSPIASPRDSVPRLLPLFPMTSPKVAGNWHLSRFNIFSISTKGPDKCISLTFVAYDISNDSSAKAILGLTNLEKFHLFNEHWAQPFASSSSLLIAVHIST</sequence>
<dbReference type="PANTHER" id="PTHR33402:SF16">
    <property type="entry name" value="VQ MOTIF-CONTAINING PROTEIN 13-RELATED"/>
    <property type="match status" value="1"/>
</dbReference>
<evidence type="ECO:0000313" key="2">
    <source>
        <dbReference type="EMBL" id="KAF9610596.1"/>
    </source>
</evidence>
<evidence type="ECO:0000313" key="3">
    <source>
        <dbReference type="Proteomes" id="UP000631114"/>
    </source>
</evidence>
<accession>A0A835I4R0</accession>
<organism evidence="2 3">
    <name type="scientific">Coptis chinensis</name>
    <dbReference type="NCBI Taxonomy" id="261450"/>
    <lineage>
        <taxon>Eukaryota</taxon>
        <taxon>Viridiplantae</taxon>
        <taxon>Streptophyta</taxon>
        <taxon>Embryophyta</taxon>
        <taxon>Tracheophyta</taxon>
        <taxon>Spermatophyta</taxon>
        <taxon>Magnoliopsida</taxon>
        <taxon>Ranunculales</taxon>
        <taxon>Ranunculaceae</taxon>
        <taxon>Coptidoideae</taxon>
        <taxon>Coptis</taxon>
    </lineage>
</organism>
<dbReference type="Proteomes" id="UP000631114">
    <property type="component" value="Unassembled WGS sequence"/>
</dbReference>
<evidence type="ECO:0000256" key="1">
    <source>
        <dbReference type="SAM" id="MobiDB-lite"/>
    </source>
</evidence>
<dbReference type="InterPro" id="IPR039611">
    <property type="entry name" value="VQ_4/11/13/19/31/33"/>
</dbReference>
<dbReference type="EMBL" id="JADFTS010000004">
    <property type="protein sequence ID" value="KAF9610596.1"/>
    <property type="molecule type" value="Genomic_DNA"/>
</dbReference>
<gene>
    <name evidence="2" type="ORF">IFM89_023390</name>
</gene>
<dbReference type="PANTHER" id="PTHR33402">
    <property type="entry name" value="VQ MOTIF-CONTAINING PROTEIN 11-LIKE"/>
    <property type="match status" value="1"/>
</dbReference>
<proteinExistence type="predicted"/>